<evidence type="ECO:0000313" key="2">
    <source>
        <dbReference type="Proteomes" id="UP001497453"/>
    </source>
</evidence>
<dbReference type="PANTHER" id="PTHR47438">
    <property type="entry name" value="PHOSPHATE METABOLISM PROTEIN 8-RELATED"/>
    <property type="match status" value="1"/>
</dbReference>
<gene>
    <name evidence="1" type="ORF">GFSPODELE1_LOCUS3298</name>
</gene>
<dbReference type="SFLD" id="SFLDG01129">
    <property type="entry name" value="C1.5:_HAD__Beta-PGM__Phosphata"/>
    <property type="match status" value="1"/>
</dbReference>
<keyword evidence="2" id="KW-1185">Reference proteome</keyword>
<dbReference type="Proteomes" id="UP001497453">
    <property type="component" value="Chromosome 2"/>
</dbReference>
<name>A0ABP1CYS0_9APHY</name>
<dbReference type="Pfam" id="PF00702">
    <property type="entry name" value="Hydrolase"/>
    <property type="match status" value="1"/>
</dbReference>
<sequence length="246" mass="28481">MAVASSEASDDRFVVWLDIDNTLYSANSKISVEMGKRIHAYFVELGWSDEEASELHHKYYTQYGLALRGLVRHHDVDPLDFDRKCDGSLPLEDMIKPNSELRKLLEDIDRSKARVWGLTNAYRNHAYRVLRILGVEDLIEGVVYCDYGDPHFSCKPEPQFFHNAMGLAGISDPSKCYFVDDSRANVQAAWRLGWGRCVHFCERGLEIMEGGKFKEIIPNEELPRDIEEITHLEELRRVWADIFKQR</sequence>
<dbReference type="Gene3D" id="1.10.150.450">
    <property type="match status" value="1"/>
</dbReference>
<accession>A0ABP1CYS0</accession>
<dbReference type="InterPro" id="IPR036412">
    <property type="entry name" value="HAD-like_sf"/>
</dbReference>
<dbReference type="EMBL" id="OZ037945">
    <property type="protein sequence ID" value="CAL1700802.1"/>
    <property type="molecule type" value="Genomic_DNA"/>
</dbReference>
<evidence type="ECO:0008006" key="3">
    <source>
        <dbReference type="Google" id="ProtNLM"/>
    </source>
</evidence>
<dbReference type="InterPro" id="IPR006439">
    <property type="entry name" value="HAD-SF_hydro_IA"/>
</dbReference>
<dbReference type="PANTHER" id="PTHR47438:SF1">
    <property type="entry name" value="PHOSPHATE METABOLISM PROTEIN 8-RELATED"/>
    <property type="match status" value="1"/>
</dbReference>
<dbReference type="NCBIfam" id="TIGR01509">
    <property type="entry name" value="HAD-SF-IA-v3"/>
    <property type="match status" value="1"/>
</dbReference>
<dbReference type="SUPFAM" id="SSF56784">
    <property type="entry name" value="HAD-like"/>
    <property type="match status" value="1"/>
</dbReference>
<dbReference type="NCBIfam" id="TIGR01993">
    <property type="entry name" value="Pyr-5-nucltdase"/>
    <property type="match status" value="1"/>
</dbReference>
<dbReference type="InterPro" id="IPR052791">
    <property type="entry name" value="SSM1_domain"/>
</dbReference>
<evidence type="ECO:0000313" key="1">
    <source>
        <dbReference type="EMBL" id="CAL1700802.1"/>
    </source>
</evidence>
<dbReference type="SFLD" id="SFLDG01132">
    <property type="entry name" value="C1.5.3:_5'-Nucleotidase_Like"/>
    <property type="match status" value="1"/>
</dbReference>
<dbReference type="InterPro" id="IPR010237">
    <property type="entry name" value="Pyr-5-nucltdase"/>
</dbReference>
<protein>
    <recommendedName>
        <fullName evidence="3">Pyrimidine 5-nucleotidase</fullName>
    </recommendedName>
</protein>
<dbReference type="InterPro" id="IPR023214">
    <property type="entry name" value="HAD_sf"/>
</dbReference>
<organism evidence="1 2">
    <name type="scientific">Somion occarium</name>
    <dbReference type="NCBI Taxonomy" id="3059160"/>
    <lineage>
        <taxon>Eukaryota</taxon>
        <taxon>Fungi</taxon>
        <taxon>Dikarya</taxon>
        <taxon>Basidiomycota</taxon>
        <taxon>Agaricomycotina</taxon>
        <taxon>Agaricomycetes</taxon>
        <taxon>Polyporales</taxon>
        <taxon>Cerrenaceae</taxon>
        <taxon>Somion</taxon>
    </lineage>
</organism>
<reference evidence="2" key="1">
    <citation type="submission" date="2024-04" db="EMBL/GenBank/DDBJ databases">
        <authorList>
            <person name="Shaw F."/>
            <person name="Minotto A."/>
        </authorList>
    </citation>
    <scope>NUCLEOTIDE SEQUENCE [LARGE SCALE GENOMIC DNA]</scope>
</reference>
<dbReference type="SFLD" id="SFLDS00003">
    <property type="entry name" value="Haloacid_Dehalogenase"/>
    <property type="match status" value="1"/>
</dbReference>
<dbReference type="Gene3D" id="3.40.50.1000">
    <property type="entry name" value="HAD superfamily/HAD-like"/>
    <property type="match status" value="1"/>
</dbReference>
<proteinExistence type="predicted"/>